<gene>
    <name evidence="1" type="ORF">EJP67_02345</name>
</gene>
<evidence type="ECO:0000313" key="1">
    <source>
        <dbReference type="EMBL" id="RUR65894.1"/>
    </source>
</evidence>
<accession>A0A433MDQ6</accession>
<proteinExistence type="predicted"/>
<comment type="caution">
    <text evidence="1">The sequence shown here is derived from an EMBL/GenBank/DDBJ whole genome shotgun (WGS) entry which is preliminary data.</text>
</comment>
<reference evidence="1 2" key="1">
    <citation type="submission" date="2018-12" db="EMBL/GenBank/DDBJ databases">
        <title>The genome sequences of Variovorax guangxiensis DSM 27352.</title>
        <authorList>
            <person name="Gao J."/>
            <person name="Sun J."/>
        </authorList>
    </citation>
    <scope>NUCLEOTIDE SEQUENCE [LARGE SCALE GENOMIC DNA]</scope>
    <source>
        <strain evidence="1 2">DSM 27352</strain>
    </source>
</reference>
<dbReference type="OrthoDB" id="7062066at2"/>
<dbReference type="EMBL" id="RXFT01000001">
    <property type="protein sequence ID" value="RUR65894.1"/>
    <property type="molecule type" value="Genomic_DNA"/>
</dbReference>
<protein>
    <submittedName>
        <fullName evidence="1">Uncharacterized protein</fullName>
    </submittedName>
</protein>
<sequence>MLQGDRDLFDTLRAAHWPTICSQMCSEAPTRELADLLRSRWTEYGGRIRVDTGDDALLVRALRAWLPMYRGPEMTLLRGESIERYQAGRLGFCWTPNRETAEMFASGLQADYPGGGCLLQCLAPPDAILAAPDAHSRWLGEEEYVLDPTKLGDVEVVTRYPRPQRR</sequence>
<dbReference type="AlphaFoldDB" id="A0A433MDQ6"/>
<organism evidence="1 2">
    <name type="scientific">Variovorax guangxiensis</name>
    <dbReference type="NCBI Taxonomy" id="1775474"/>
    <lineage>
        <taxon>Bacteria</taxon>
        <taxon>Pseudomonadati</taxon>
        <taxon>Pseudomonadota</taxon>
        <taxon>Betaproteobacteria</taxon>
        <taxon>Burkholderiales</taxon>
        <taxon>Comamonadaceae</taxon>
        <taxon>Variovorax</taxon>
    </lineage>
</organism>
<evidence type="ECO:0000313" key="2">
    <source>
        <dbReference type="Proteomes" id="UP000281118"/>
    </source>
</evidence>
<dbReference type="Proteomes" id="UP000281118">
    <property type="component" value="Unassembled WGS sequence"/>
</dbReference>
<name>A0A433MDQ6_9BURK</name>
<dbReference type="RefSeq" id="WP_126019017.1">
    <property type="nucleotide sequence ID" value="NZ_RXFT01000001.1"/>
</dbReference>